<feature type="compositionally biased region" description="Polar residues" evidence="1">
    <location>
        <begin position="377"/>
        <end position="387"/>
    </location>
</feature>
<dbReference type="KEGG" id="hsk:H4317_18600"/>
<sequence length="448" mass="47131">MKNFLPTLLPALSLLALGGCAGTAAISSTENDGVYYSSQDRTTQNTRAAVTSTTPSGTVAGDELTNPDYAGESTASSSSGGTEYYDEDYAYSSRIRRFHQPYYRGFGYGYNDFIYADPFWYGGPGYYSAWGPSYYGGYDPFWGPSYYGGSYVSINIGFGNPYWGRPWGWNRWGGGYGRGFYDGYYSGLYGGGYGGYYGNGGYYGGGVGTGTVRNVRYGPRSGRSAEATTAGGRPNTTTPGGRGRVNQGGIVAPGGTTAPVGGVVGTSPTPTTRGNIRSAEAMPDATAKPAVRNGRTMQVAEQAPDVATPNQKAPNTRYQPQQEATTTGDAAAPGRVGGEGRRWRVAQDASTGSDQAAPASSEYSQPRRTRSIFSPGAAQNGSGQTADQPMRRQQRTSDAPAQRTFEAPQRTYEQPSRASEPSRSYSPPASNGGGNRGGGGGGGRGRVN</sequence>
<organism evidence="3 4">
    <name type="scientific">Hymenobacter sediminicola</name>
    <dbReference type="NCBI Taxonomy" id="2761579"/>
    <lineage>
        <taxon>Bacteria</taxon>
        <taxon>Pseudomonadati</taxon>
        <taxon>Bacteroidota</taxon>
        <taxon>Cytophagia</taxon>
        <taxon>Cytophagales</taxon>
        <taxon>Hymenobacteraceae</taxon>
        <taxon>Hymenobacter</taxon>
    </lineage>
</organism>
<feature type="compositionally biased region" description="Low complexity" evidence="1">
    <location>
        <begin position="69"/>
        <end position="81"/>
    </location>
</feature>
<dbReference type="Proteomes" id="UP000515489">
    <property type="component" value="Chromosome"/>
</dbReference>
<evidence type="ECO:0008006" key="5">
    <source>
        <dbReference type="Google" id="ProtNLM"/>
    </source>
</evidence>
<feature type="compositionally biased region" description="Polar residues" evidence="1">
    <location>
        <begin position="308"/>
        <end position="328"/>
    </location>
</feature>
<keyword evidence="4" id="KW-1185">Reference proteome</keyword>
<feature type="region of interest" description="Disordered" evidence="1">
    <location>
        <begin position="35"/>
        <end position="81"/>
    </location>
</feature>
<dbReference type="RefSeq" id="WP_185888047.1">
    <property type="nucleotide sequence ID" value="NZ_CP060202.1"/>
</dbReference>
<dbReference type="EMBL" id="CP060202">
    <property type="protein sequence ID" value="QNH62130.1"/>
    <property type="molecule type" value="Genomic_DNA"/>
</dbReference>
<feature type="chain" id="PRO_5028866031" description="Prolyl-tRNA synthetase" evidence="2">
    <location>
        <begin position="22"/>
        <end position="448"/>
    </location>
</feature>
<gene>
    <name evidence="3" type="ORF">H4317_18600</name>
</gene>
<evidence type="ECO:0000313" key="4">
    <source>
        <dbReference type="Proteomes" id="UP000515489"/>
    </source>
</evidence>
<evidence type="ECO:0000313" key="3">
    <source>
        <dbReference type="EMBL" id="QNH62130.1"/>
    </source>
</evidence>
<keyword evidence="2" id="KW-0732">Signal</keyword>
<feature type="signal peptide" evidence="2">
    <location>
        <begin position="1"/>
        <end position="21"/>
    </location>
</feature>
<feature type="compositionally biased region" description="Polar residues" evidence="1">
    <location>
        <begin position="411"/>
        <end position="429"/>
    </location>
</feature>
<protein>
    <recommendedName>
        <fullName evidence="5">Prolyl-tRNA synthetase</fullName>
    </recommendedName>
</protein>
<evidence type="ECO:0000256" key="1">
    <source>
        <dbReference type="SAM" id="MobiDB-lite"/>
    </source>
</evidence>
<dbReference type="PROSITE" id="PS51257">
    <property type="entry name" value="PROKAR_LIPOPROTEIN"/>
    <property type="match status" value="1"/>
</dbReference>
<feature type="compositionally biased region" description="Gly residues" evidence="1">
    <location>
        <begin position="431"/>
        <end position="448"/>
    </location>
</feature>
<proteinExistence type="predicted"/>
<name>A0A7G7W6Y7_9BACT</name>
<feature type="compositionally biased region" description="Low complexity" evidence="1">
    <location>
        <begin position="227"/>
        <end position="239"/>
    </location>
</feature>
<feature type="compositionally biased region" description="Polar residues" evidence="1">
    <location>
        <begin position="35"/>
        <end position="57"/>
    </location>
</feature>
<feature type="compositionally biased region" description="Low complexity" evidence="1">
    <location>
        <begin position="253"/>
        <end position="274"/>
    </location>
</feature>
<evidence type="ECO:0000256" key="2">
    <source>
        <dbReference type="SAM" id="SignalP"/>
    </source>
</evidence>
<accession>A0A7G7W6Y7</accession>
<dbReference type="AlphaFoldDB" id="A0A7G7W6Y7"/>
<reference evidence="3 4" key="1">
    <citation type="submission" date="2020-08" db="EMBL/GenBank/DDBJ databases">
        <title>Hymenobacter sp. S2-20-2 genome sequencing.</title>
        <authorList>
            <person name="Jin L."/>
        </authorList>
    </citation>
    <scope>NUCLEOTIDE SEQUENCE [LARGE SCALE GENOMIC DNA]</scope>
    <source>
        <strain evidence="3 4">S2-20-2</strain>
    </source>
</reference>
<feature type="region of interest" description="Disordered" evidence="1">
    <location>
        <begin position="219"/>
        <end position="448"/>
    </location>
</feature>